<dbReference type="PANTHER" id="PTHR24379">
    <property type="entry name" value="KRAB AND ZINC FINGER DOMAIN-CONTAINING"/>
    <property type="match status" value="1"/>
</dbReference>
<organism evidence="8">
    <name type="scientific">Spodoptera frugiperda</name>
    <name type="common">Fall armyworm</name>
    <dbReference type="NCBI Taxonomy" id="7108"/>
    <lineage>
        <taxon>Eukaryota</taxon>
        <taxon>Metazoa</taxon>
        <taxon>Ecdysozoa</taxon>
        <taxon>Arthropoda</taxon>
        <taxon>Hexapoda</taxon>
        <taxon>Insecta</taxon>
        <taxon>Pterygota</taxon>
        <taxon>Neoptera</taxon>
        <taxon>Endopterygota</taxon>
        <taxon>Lepidoptera</taxon>
        <taxon>Glossata</taxon>
        <taxon>Ditrysia</taxon>
        <taxon>Noctuoidea</taxon>
        <taxon>Noctuidae</taxon>
        <taxon>Amphipyrinae</taxon>
        <taxon>Spodoptera</taxon>
    </lineage>
</organism>
<feature type="domain" description="C2H2-type" evidence="7">
    <location>
        <begin position="203"/>
        <end position="231"/>
    </location>
</feature>
<evidence type="ECO:0000313" key="8">
    <source>
        <dbReference type="EMBL" id="SOQ51379.1"/>
    </source>
</evidence>
<feature type="domain" description="C2H2-type" evidence="7">
    <location>
        <begin position="115"/>
        <end position="142"/>
    </location>
</feature>
<keyword evidence="2" id="KW-0677">Repeat</keyword>
<feature type="region of interest" description="Disordered" evidence="6">
    <location>
        <begin position="694"/>
        <end position="714"/>
    </location>
</feature>
<evidence type="ECO:0000256" key="3">
    <source>
        <dbReference type="ARBA" id="ARBA00022771"/>
    </source>
</evidence>
<dbReference type="PANTHER" id="PTHR24379:SF121">
    <property type="entry name" value="C2H2-TYPE DOMAIN-CONTAINING PROTEIN"/>
    <property type="match status" value="1"/>
</dbReference>
<dbReference type="InterPro" id="IPR013087">
    <property type="entry name" value="Znf_C2H2_type"/>
</dbReference>
<feature type="domain" description="C2H2-type" evidence="7">
    <location>
        <begin position="28"/>
        <end position="56"/>
    </location>
</feature>
<feature type="domain" description="C2H2-type" evidence="7">
    <location>
        <begin position="321"/>
        <end position="349"/>
    </location>
</feature>
<feature type="domain" description="C2H2-type" evidence="7">
    <location>
        <begin position="350"/>
        <end position="373"/>
    </location>
</feature>
<feature type="domain" description="C2H2-type" evidence="7">
    <location>
        <begin position="534"/>
        <end position="562"/>
    </location>
</feature>
<keyword evidence="3 5" id="KW-0863">Zinc-finger</keyword>
<evidence type="ECO:0000259" key="7">
    <source>
        <dbReference type="PROSITE" id="PS50157"/>
    </source>
</evidence>
<reference evidence="8" key="1">
    <citation type="submission" date="2016-07" db="EMBL/GenBank/DDBJ databases">
        <authorList>
            <person name="Bretaudeau A."/>
        </authorList>
    </citation>
    <scope>NUCLEOTIDE SEQUENCE</scope>
    <source>
        <strain evidence="8">Rice</strain>
        <tissue evidence="8">Whole body</tissue>
    </source>
</reference>
<dbReference type="GO" id="GO:0008270">
    <property type="term" value="F:zinc ion binding"/>
    <property type="evidence" value="ECO:0007669"/>
    <property type="project" value="UniProtKB-KW"/>
</dbReference>
<dbReference type="EMBL" id="ODYU01008079">
    <property type="protein sequence ID" value="SOQ51379.1"/>
    <property type="molecule type" value="Genomic_DNA"/>
</dbReference>
<feature type="compositionally biased region" description="Low complexity" evidence="6">
    <location>
        <begin position="694"/>
        <end position="707"/>
    </location>
</feature>
<dbReference type="PROSITE" id="PS00028">
    <property type="entry name" value="ZINC_FINGER_C2H2_1"/>
    <property type="match status" value="7"/>
</dbReference>
<dbReference type="PROSITE" id="PS50157">
    <property type="entry name" value="ZINC_FINGER_C2H2_2"/>
    <property type="match status" value="7"/>
</dbReference>
<dbReference type="AlphaFoldDB" id="A0A2H1WE84"/>
<evidence type="ECO:0000256" key="5">
    <source>
        <dbReference type="PROSITE-ProRule" id="PRU00042"/>
    </source>
</evidence>
<protein>
    <submittedName>
        <fullName evidence="8">SFRICE_014131</fullName>
    </submittedName>
</protein>
<gene>
    <name evidence="8" type="ORF">SFRICE_014131</name>
</gene>
<keyword evidence="4" id="KW-0862">Zinc</keyword>
<dbReference type="Gene3D" id="3.30.160.60">
    <property type="entry name" value="Classic Zinc Finger"/>
    <property type="match status" value="4"/>
</dbReference>
<evidence type="ECO:0000256" key="2">
    <source>
        <dbReference type="ARBA" id="ARBA00022737"/>
    </source>
</evidence>
<evidence type="ECO:0000256" key="1">
    <source>
        <dbReference type="ARBA" id="ARBA00022723"/>
    </source>
</evidence>
<evidence type="ECO:0000256" key="6">
    <source>
        <dbReference type="SAM" id="MobiDB-lite"/>
    </source>
</evidence>
<accession>A0A2H1WE84</accession>
<dbReference type="Pfam" id="PF00096">
    <property type="entry name" value="zf-C2H2"/>
    <property type="match status" value="2"/>
</dbReference>
<keyword evidence="1" id="KW-0479">Metal-binding</keyword>
<dbReference type="InterPro" id="IPR036236">
    <property type="entry name" value="Znf_C2H2_sf"/>
</dbReference>
<proteinExistence type="predicted"/>
<dbReference type="SUPFAM" id="SSF57667">
    <property type="entry name" value="beta-beta-alpha zinc fingers"/>
    <property type="match status" value="3"/>
</dbReference>
<dbReference type="SMART" id="SM00355">
    <property type="entry name" value="ZnF_C2H2"/>
    <property type="match status" value="11"/>
</dbReference>
<name>A0A2H1WE84_SPOFR</name>
<feature type="domain" description="C2H2-type" evidence="7">
    <location>
        <begin position="85"/>
        <end position="112"/>
    </location>
</feature>
<sequence>MSSDEHHEEVVEIVEEDNLNFIAEDSDLTCRICQAEFLDPEDLRIHLEQVHRGTGSRGCYFCPQTYTDMIDFAEHFRDKHLVSLFYCLYCLRSFTNEKEYKLHERKHKQGTKSTYSCAICSERYGSLSDLRKHDLIHQEDSDEGYVIQDLLPYLSAVLKFKAVTALLSQHKPTVHTCMCCHFTTTELEDIIAHSQNNKKCKIYVCHKCTNVYKNKSALQSHLEKVCEKYKPYGPVECPDCKVIYNSLVFSKHKKVCKIIKCFTCGTQYPSMYELTEHQSKDHPLSIELATCKFCWKQCVGTVALDKHIERTHKPHLHLYKYLCTTCKMPFKHPQKLFAHYFTMHKDIEPYTCKICSKKFRIRKQFTLHIKLEHKSVGFVEFDENYHVFFTEKKSENPFIPKSLYENEEEKEKETVTETTDDTNLSILNMNSEISETEGNQTETGLLVPRKRKRGPAKGRKKAQNVITILSSDDEPLEVLRKKTEPAQNVTATSWKKKQQAINKKRFTCTICNKYCYTYQNYNHHVSLHSKNEYKKCIKCSKVFRSKEKLTRHMNNEHSSSKLTDTLKTMLEKRKNGERIIDSLPMSERFRRTIKKVYCENTGVVANIKQVEDGLSVQKFIENFMPEENRSDSPIDNSVTVTMVQGVEKKSSIKMTKFNLKPISESTKLSMPVKFKPNQFEKTVASIRLVQAVSYQDDSQDNDSQSYNEEMERNESIPEVAEEIMLEGTEETPKSTQIPHKIVIPKLPTMYKDLRIAHLHPQAPYYKIVTVNEVLNAADKPVVKKAPTNKSDTIKLPDGTKLVTTNPLAHLLGKTPIEKVMEPMKNRYYKYKERNLPKMLAEALSNLDKPLVRKKKLTDDNFSEVSS</sequence>
<evidence type="ECO:0000256" key="4">
    <source>
        <dbReference type="ARBA" id="ARBA00022833"/>
    </source>
</evidence>